<evidence type="ECO:0000259" key="6">
    <source>
        <dbReference type="Pfam" id="PF00689"/>
    </source>
</evidence>
<evidence type="ECO:0000259" key="7">
    <source>
        <dbReference type="Pfam" id="PF00690"/>
    </source>
</evidence>
<name>A0A5C3LQF4_9AGAR</name>
<dbReference type="GO" id="GO:0030001">
    <property type="term" value="P:metal ion transport"/>
    <property type="evidence" value="ECO:0007669"/>
    <property type="project" value="UniProtKB-ARBA"/>
</dbReference>
<sequence length="783" mass="84717">MDGLSKNEGARRLEIYEENMLKGKGGVSAWEVFVAQLANTLTLVLLAAMGLSFGVQDFVEGAVIAVVITLNATVRFFQEYRAEKNMDSLRQLSSPSALVRNGESMTIPAKNVVPDDAVFIEVVKTTDTFPTSAIDLPIGDRTNLCYASTILTKGRGTGIAAQARARLPVLYQASCMMADQADYGSIVCIFNIFCLDSVTDLWFVDNHVALYAIVTSIAISPESLIAVMTLTTSVGTRRMANDKTGTLTLADPTRAAELTAEANHDPLGLVGIVRNETSGDALDPSAVDEGVAQAVRIAALCDVATIRKNLKGEWKSTGDPTEVALQVFCYQAPFWPPNSYLRFDGYKDKGAEKRFELKSEFLFSSELKMTTIYTDKENMGTAFVLCQGAVEHILDSSVTYILNPAAAPTVTAPLTDAIRNVFIAKAEELASQGLRVIGMGQHACKRAGIVVCMLTRDRLTTARAIAESVEIIGPNAPKSAVMTAIEFDRLTDKEIDELLEPPLTIAHCVPETKVRMIHAGKRRRKYMSLALVGIAMGMTGSDVAKDASDLVLTDDNFDCIHVAVTEGRRLFVNIQCFIFHLLSVNIAEMVLLIVSVCFMGAQGISVFPLSSIAVLWVNMLTSSPSAFGLGLEEAPADLMKKLPHSVKDGVFSWPVIIDTFSYGIIIGITSLISFVIVIHGGNGGDLGFSCIQAAHVESCGTVFRARSTVSASLIFRILLCALESKSLGRSLFSLNPGITFYKDLLANQVLFWAVFGGMASVVLPIYIPGFSDRVFYQSGISWE</sequence>
<dbReference type="GO" id="GO:0000166">
    <property type="term" value="F:nucleotide binding"/>
    <property type="evidence" value="ECO:0007669"/>
    <property type="project" value="InterPro"/>
</dbReference>
<feature type="transmembrane region" description="Helical" evidence="5">
    <location>
        <begin position="183"/>
        <end position="203"/>
    </location>
</feature>
<dbReference type="GO" id="GO:0016020">
    <property type="term" value="C:membrane"/>
    <property type="evidence" value="ECO:0007669"/>
    <property type="project" value="UniProtKB-SubCell"/>
</dbReference>
<evidence type="ECO:0000256" key="5">
    <source>
        <dbReference type="SAM" id="Phobius"/>
    </source>
</evidence>
<evidence type="ECO:0008006" key="10">
    <source>
        <dbReference type="Google" id="ProtNLM"/>
    </source>
</evidence>
<feature type="transmembrane region" description="Helical" evidence="5">
    <location>
        <begin position="29"/>
        <end position="52"/>
    </location>
</feature>
<keyword evidence="2 5" id="KW-0812">Transmembrane</keyword>
<feature type="transmembrane region" description="Helical" evidence="5">
    <location>
        <begin position="651"/>
        <end position="678"/>
    </location>
</feature>
<dbReference type="EMBL" id="ML213630">
    <property type="protein sequence ID" value="TFK34543.1"/>
    <property type="molecule type" value="Genomic_DNA"/>
</dbReference>
<evidence type="ECO:0000256" key="2">
    <source>
        <dbReference type="ARBA" id="ARBA00022692"/>
    </source>
</evidence>
<dbReference type="InterPro" id="IPR006068">
    <property type="entry name" value="ATPase_P-typ_cation-transptr_C"/>
</dbReference>
<organism evidence="8 9">
    <name type="scientific">Crucibulum laeve</name>
    <dbReference type="NCBI Taxonomy" id="68775"/>
    <lineage>
        <taxon>Eukaryota</taxon>
        <taxon>Fungi</taxon>
        <taxon>Dikarya</taxon>
        <taxon>Basidiomycota</taxon>
        <taxon>Agaricomycotina</taxon>
        <taxon>Agaricomycetes</taxon>
        <taxon>Agaricomycetidae</taxon>
        <taxon>Agaricales</taxon>
        <taxon>Agaricineae</taxon>
        <taxon>Nidulariaceae</taxon>
        <taxon>Crucibulum</taxon>
    </lineage>
</organism>
<keyword evidence="4 5" id="KW-0472">Membrane</keyword>
<reference evidence="8 9" key="1">
    <citation type="journal article" date="2019" name="Nat. Ecol. Evol.">
        <title>Megaphylogeny resolves global patterns of mushroom evolution.</title>
        <authorList>
            <person name="Varga T."/>
            <person name="Krizsan K."/>
            <person name="Foldi C."/>
            <person name="Dima B."/>
            <person name="Sanchez-Garcia M."/>
            <person name="Sanchez-Ramirez S."/>
            <person name="Szollosi G.J."/>
            <person name="Szarkandi J.G."/>
            <person name="Papp V."/>
            <person name="Albert L."/>
            <person name="Andreopoulos W."/>
            <person name="Angelini C."/>
            <person name="Antonin V."/>
            <person name="Barry K.W."/>
            <person name="Bougher N.L."/>
            <person name="Buchanan P."/>
            <person name="Buyck B."/>
            <person name="Bense V."/>
            <person name="Catcheside P."/>
            <person name="Chovatia M."/>
            <person name="Cooper J."/>
            <person name="Damon W."/>
            <person name="Desjardin D."/>
            <person name="Finy P."/>
            <person name="Geml J."/>
            <person name="Haridas S."/>
            <person name="Hughes K."/>
            <person name="Justo A."/>
            <person name="Karasinski D."/>
            <person name="Kautmanova I."/>
            <person name="Kiss B."/>
            <person name="Kocsube S."/>
            <person name="Kotiranta H."/>
            <person name="LaButti K.M."/>
            <person name="Lechner B.E."/>
            <person name="Liimatainen K."/>
            <person name="Lipzen A."/>
            <person name="Lukacs Z."/>
            <person name="Mihaltcheva S."/>
            <person name="Morgado L.N."/>
            <person name="Niskanen T."/>
            <person name="Noordeloos M.E."/>
            <person name="Ohm R.A."/>
            <person name="Ortiz-Santana B."/>
            <person name="Ovrebo C."/>
            <person name="Racz N."/>
            <person name="Riley R."/>
            <person name="Savchenko A."/>
            <person name="Shiryaev A."/>
            <person name="Soop K."/>
            <person name="Spirin V."/>
            <person name="Szebenyi C."/>
            <person name="Tomsovsky M."/>
            <person name="Tulloss R.E."/>
            <person name="Uehling J."/>
            <person name="Grigoriev I.V."/>
            <person name="Vagvolgyi C."/>
            <person name="Papp T."/>
            <person name="Martin F.M."/>
            <person name="Miettinen O."/>
            <person name="Hibbett D.S."/>
            <person name="Nagy L.G."/>
        </authorList>
    </citation>
    <scope>NUCLEOTIDE SEQUENCE [LARGE SCALE GENOMIC DNA]</scope>
    <source>
        <strain evidence="8 9">CBS 166.37</strain>
    </source>
</reference>
<dbReference type="PRINTS" id="PR00119">
    <property type="entry name" value="CATATPASE"/>
</dbReference>
<proteinExistence type="predicted"/>
<evidence type="ECO:0000256" key="3">
    <source>
        <dbReference type="ARBA" id="ARBA00022989"/>
    </source>
</evidence>
<protein>
    <recommendedName>
        <fullName evidence="10">Cation-transporting P-type ATPase N-terminal domain-containing protein</fullName>
    </recommendedName>
</protein>
<accession>A0A5C3LQF4</accession>
<dbReference type="SUPFAM" id="SSF81665">
    <property type="entry name" value="Calcium ATPase, transmembrane domain M"/>
    <property type="match status" value="1"/>
</dbReference>
<evidence type="ECO:0000256" key="4">
    <source>
        <dbReference type="ARBA" id="ARBA00023136"/>
    </source>
</evidence>
<dbReference type="Pfam" id="PF13246">
    <property type="entry name" value="Cation_ATPase"/>
    <property type="match status" value="1"/>
</dbReference>
<evidence type="ECO:0000256" key="1">
    <source>
        <dbReference type="ARBA" id="ARBA00004141"/>
    </source>
</evidence>
<dbReference type="SUPFAM" id="SSF56784">
    <property type="entry name" value="HAD-like"/>
    <property type="match status" value="1"/>
</dbReference>
<dbReference type="InterPro" id="IPR023298">
    <property type="entry name" value="ATPase_P-typ_TM_dom_sf"/>
</dbReference>
<dbReference type="InterPro" id="IPR004014">
    <property type="entry name" value="ATPase_P-typ_cation-transptr_N"/>
</dbReference>
<dbReference type="AlphaFoldDB" id="A0A5C3LQF4"/>
<comment type="subcellular location">
    <subcellularLocation>
        <location evidence="1">Membrane</location>
        <topology evidence="1">Multi-pass membrane protein</topology>
    </subcellularLocation>
</comment>
<dbReference type="STRING" id="68775.A0A5C3LQF4"/>
<feature type="domain" description="Cation-transporting P-type ATPase N-terminal" evidence="7">
    <location>
        <begin position="2"/>
        <end position="52"/>
    </location>
</feature>
<keyword evidence="3 5" id="KW-1133">Transmembrane helix</keyword>
<feature type="transmembrane region" description="Helical" evidence="5">
    <location>
        <begin position="613"/>
        <end position="631"/>
    </location>
</feature>
<feature type="transmembrane region" description="Helical" evidence="5">
    <location>
        <begin position="749"/>
        <end position="767"/>
    </location>
</feature>
<feature type="transmembrane region" description="Helical" evidence="5">
    <location>
        <begin position="526"/>
        <end position="544"/>
    </location>
</feature>
<gene>
    <name evidence="8" type="ORF">BDQ12DRAFT_700370</name>
</gene>
<dbReference type="Gene3D" id="2.70.150.10">
    <property type="entry name" value="Calcium-transporting ATPase, cytoplasmic transduction domain A"/>
    <property type="match status" value="1"/>
</dbReference>
<dbReference type="InterPro" id="IPR036412">
    <property type="entry name" value="HAD-like_sf"/>
</dbReference>
<feature type="transmembrane region" description="Helical" evidence="5">
    <location>
        <begin position="577"/>
        <end position="601"/>
    </location>
</feature>
<dbReference type="Proteomes" id="UP000308652">
    <property type="component" value="Unassembled WGS sequence"/>
</dbReference>
<dbReference type="InterPro" id="IPR023214">
    <property type="entry name" value="HAD_sf"/>
</dbReference>
<dbReference type="OrthoDB" id="3352408at2759"/>
<evidence type="ECO:0000313" key="9">
    <source>
        <dbReference type="Proteomes" id="UP000308652"/>
    </source>
</evidence>
<dbReference type="Pfam" id="PF00689">
    <property type="entry name" value="Cation_ATPase_C"/>
    <property type="match status" value="1"/>
</dbReference>
<dbReference type="Gene3D" id="3.40.1110.10">
    <property type="entry name" value="Calcium-transporting ATPase, cytoplasmic domain N"/>
    <property type="match status" value="1"/>
</dbReference>
<feature type="transmembrane region" description="Helical" evidence="5">
    <location>
        <begin position="209"/>
        <end position="230"/>
    </location>
</feature>
<evidence type="ECO:0000313" key="8">
    <source>
        <dbReference type="EMBL" id="TFK34543.1"/>
    </source>
</evidence>
<dbReference type="SUPFAM" id="SSF81660">
    <property type="entry name" value="Metal cation-transporting ATPase, ATP-binding domain N"/>
    <property type="match status" value="1"/>
</dbReference>
<dbReference type="InterPro" id="IPR023299">
    <property type="entry name" value="ATPase_P-typ_cyto_dom_N"/>
</dbReference>
<feature type="transmembrane region" description="Helical" evidence="5">
    <location>
        <begin position="58"/>
        <end position="77"/>
    </location>
</feature>
<dbReference type="Gene3D" id="1.20.1110.10">
    <property type="entry name" value="Calcium-transporting ATPase, transmembrane domain"/>
    <property type="match status" value="2"/>
</dbReference>
<dbReference type="Gene3D" id="3.40.50.1000">
    <property type="entry name" value="HAD superfamily/HAD-like"/>
    <property type="match status" value="1"/>
</dbReference>
<feature type="domain" description="Cation-transporting P-type ATPase C-terminal" evidence="6">
    <location>
        <begin position="607"/>
        <end position="772"/>
    </location>
</feature>
<dbReference type="Pfam" id="PF00690">
    <property type="entry name" value="Cation_ATPase_N"/>
    <property type="match status" value="1"/>
</dbReference>
<keyword evidence="9" id="KW-1185">Reference proteome</keyword>
<dbReference type="PANTHER" id="PTHR42861">
    <property type="entry name" value="CALCIUM-TRANSPORTING ATPASE"/>
    <property type="match status" value="1"/>
</dbReference>